<feature type="domain" description="Reverse transcriptase" evidence="2">
    <location>
        <begin position="1"/>
        <end position="98"/>
    </location>
</feature>
<comment type="similarity">
    <text evidence="1">Belongs to the bacterial reverse transcriptase family.</text>
</comment>
<dbReference type="Pfam" id="PF00078">
    <property type="entry name" value="RVT_1"/>
    <property type="match status" value="1"/>
</dbReference>
<dbReference type="AlphaFoldDB" id="A0A5X6ERL6"/>
<dbReference type="InterPro" id="IPR043502">
    <property type="entry name" value="DNA/RNA_pol_sf"/>
</dbReference>
<dbReference type="InterPro" id="IPR000477">
    <property type="entry name" value="RT_dom"/>
</dbReference>
<dbReference type="PANTHER" id="PTHR34047:SF8">
    <property type="entry name" value="PROTEIN YKFC"/>
    <property type="match status" value="1"/>
</dbReference>
<evidence type="ECO:0000256" key="1">
    <source>
        <dbReference type="ARBA" id="ARBA00034120"/>
    </source>
</evidence>
<comment type="caution">
    <text evidence="3">The sequence shown here is derived from an EMBL/GenBank/DDBJ whole genome shotgun (WGS) entry which is preliminary data.</text>
</comment>
<dbReference type="PROSITE" id="PS50878">
    <property type="entry name" value="RT_POL"/>
    <property type="match status" value="1"/>
</dbReference>
<name>A0A5X6ERL6_SALET</name>
<evidence type="ECO:0000259" key="2">
    <source>
        <dbReference type="PROSITE" id="PS50878"/>
    </source>
</evidence>
<dbReference type="InterPro" id="IPR051083">
    <property type="entry name" value="GrpII_Intron_Splice-Mob/Def"/>
</dbReference>
<proteinExistence type="inferred from homology"/>
<sequence length="98" mass="11184">MTCYMMVIRNDNISHDWMLKHLCVERKILSQWLKAGFVEKGQLFSTIAGTPQGGIISPCLANCVLDGMESMLKSMTRPADKVHMVRYADDCVPRRHAW</sequence>
<protein>
    <recommendedName>
        <fullName evidence="2">Reverse transcriptase domain-containing protein</fullName>
    </recommendedName>
</protein>
<organism evidence="3">
    <name type="scientific">Salmonella enterica subsp. enterica serovar Aqua</name>
    <dbReference type="NCBI Taxonomy" id="1302615"/>
    <lineage>
        <taxon>Bacteria</taxon>
        <taxon>Pseudomonadati</taxon>
        <taxon>Pseudomonadota</taxon>
        <taxon>Gammaproteobacteria</taxon>
        <taxon>Enterobacterales</taxon>
        <taxon>Enterobacteriaceae</taxon>
        <taxon>Salmonella</taxon>
    </lineage>
</organism>
<dbReference type="SUPFAM" id="SSF56672">
    <property type="entry name" value="DNA/RNA polymerases"/>
    <property type="match status" value="1"/>
</dbReference>
<reference evidence="3" key="1">
    <citation type="submission" date="2018-12" db="EMBL/GenBank/DDBJ databases">
        <authorList>
            <person name="Ashton P.M."/>
            <person name="Dallman T."/>
            <person name="Nair S."/>
            <person name="De Pinna E."/>
            <person name="Peters T."/>
            <person name="Grant K."/>
        </authorList>
    </citation>
    <scope>NUCLEOTIDE SEQUENCE</scope>
    <source>
        <strain evidence="3">650060</strain>
    </source>
</reference>
<gene>
    <name evidence="3" type="ORF">EKG95_24285</name>
</gene>
<evidence type="ECO:0000313" key="3">
    <source>
        <dbReference type="EMBL" id="ECA3794879.1"/>
    </source>
</evidence>
<accession>A0A5X6ERL6</accession>
<dbReference type="PANTHER" id="PTHR34047">
    <property type="entry name" value="NUCLEAR INTRON MATURASE 1, MITOCHONDRIAL-RELATED"/>
    <property type="match status" value="1"/>
</dbReference>
<dbReference type="EMBL" id="AAHUDZ010000049">
    <property type="protein sequence ID" value="ECA3794879.1"/>
    <property type="molecule type" value="Genomic_DNA"/>
</dbReference>